<evidence type="ECO:0000256" key="9">
    <source>
        <dbReference type="HAMAP-Rule" id="MF_00494"/>
    </source>
</evidence>
<evidence type="ECO:0000256" key="5">
    <source>
        <dbReference type="ARBA" id="ARBA00022679"/>
    </source>
</evidence>
<dbReference type="GeneID" id="78229650"/>
<gene>
    <name evidence="9" type="primary">tal</name>
    <name evidence="10" type="ORF">HMPREF9488_03583</name>
</gene>
<dbReference type="GO" id="GO:0016832">
    <property type="term" value="F:aldehyde-lyase activity"/>
    <property type="evidence" value="ECO:0007669"/>
    <property type="project" value="InterPro"/>
</dbReference>
<dbReference type="GO" id="GO:0004801">
    <property type="term" value="F:transaldolase activity"/>
    <property type="evidence" value="ECO:0007669"/>
    <property type="project" value="UniProtKB-UniRule"/>
</dbReference>
<dbReference type="EC" id="2.2.1.2" evidence="9"/>
<proteinExistence type="inferred from homology"/>
<evidence type="ECO:0000313" key="11">
    <source>
        <dbReference type="Proteomes" id="UP000003157"/>
    </source>
</evidence>
<dbReference type="NCBIfam" id="TIGR00875">
    <property type="entry name" value="fsa_talC_mipB"/>
    <property type="match status" value="1"/>
</dbReference>
<dbReference type="GO" id="GO:0006098">
    <property type="term" value="P:pentose-phosphate shunt"/>
    <property type="evidence" value="ECO:0007669"/>
    <property type="project" value="UniProtKB-UniRule"/>
</dbReference>
<reference evidence="10 11" key="1">
    <citation type="submission" date="2010-12" db="EMBL/GenBank/DDBJ databases">
        <title>The Genome Sequence of Coprobacillus sp. strain 29_1.</title>
        <authorList>
            <consortium name="The Broad Institute Genome Sequencing Platform"/>
            <person name="Earl A."/>
            <person name="Ward D."/>
            <person name="Feldgarden M."/>
            <person name="Gevers D."/>
            <person name="Daigneault M."/>
            <person name="Sibley C.D."/>
            <person name="White A."/>
            <person name="Strauss J."/>
            <person name="Allen-Vercoe E."/>
            <person name="Young S.K."/>
            <person name="Zeng Q."/>
            <person name="Gargeya S."/>
            <person name="Fitzgerald M."/>
            <person name="Haas B."/>
            <person name="Abouelleil A."/>
            <person name="Alvarado L."/>
            <person name="Arachchi H.M."/>
            <person name="Berlin A."/>
            <person name="Brown A."/>
            <person name="Chapman S.B."/>
            <person name="Chen Z."/>
            <person name="Dunbar C."/>
            <person name="Freedman E."/>
            <person name="Gearin G."/>
            <person name="Gellesch M."/>
            <person name="Goldberg J."/>
            <person name="Griggs A."/>
            <person name="Gujja S."/>
            <person name="Heilman E."/>
            <person name="Heiman D."/>
            <person name="Howarth C."/>
            <person name="Larson L."/>
            <person name="Lui A."/>
            <person name="MacDonald P.J.P."/>
            <person name="Mehta T."/>
            <person name="Montmayeur A."/>
            <person name="Murphy C."/>
            <person name="Neiman D."/>
            <person name="Pearson M."/>
            <person name="Priest M."/>
            <person name="Roberts A."/>
            <person name="Saif S."/>
            <person name="Shea T."/>
            <person name="Shenoy N."/>
            <person name="Sisk P."/>
            <person name="Stolte C."/>
            <person name="Sykes S."/>
            <person name="White J."/>
            <person name="Yandava C."/>
            <person name="Nusbaum C."/>
            <person name="Birren B."/>
        </authorList>
    </citation>
    <scope>NUCLEOTIDE SEQUENCE [LARGE SCALE GENOMIC DNA]</scope>
    <source>
        <strain evidence="10 11">29_1</strain>
    </source>
</reference>
<dbReference type="Gene3D" id="3.20.20.70">
    <property type="entry name" value="Aldolase class I"/>
    <property type="match status" value="1"/>
</dbReference>
<dbReference type="RefSeq" id="WP_008790665.1">
    <property type="nucleotide sequence ID" value="NZ_AKCB01000001.1"/>
</dbReference>
<dbReference type="InterPro" id="IPR004731">
    <property type="entry name" value="Transaldolase_3B/F6P_aldolase"/>
</dbReference>
<comment type="similarity">
    <text evidence="3 9">Belongs to the transaldolase family. Type 3B subfamily.</text>
</comment>
<feature type="active site" description="Schiff-base intermediate with substrate" evidence="9">
    <location>
        <position position="85"/>
    </location>
</feature>
<dbReference type="InterPro" id="IPR033919">
    <property type="entry name" value="TSA/FSA_arc/bac"/>
</dbReference>
<dbReference type="AlphaFoldDB" id="E7GFP0"/>
<dbReference type="Pfam" id="PF00923">
    <property type="entry name" value="TAL_FSA"/>
    <property type="match status" value="1"/>
</dbReference>
<comment type="pathway">
    <text evidence="2 9">Carbohydrate degradation; pentose phosphate pathway; D-glyceraldehyde 3-phosphate and beta-D-fructose 6-phosphate from D-ribose 5-phosphate and D-xylulose 5-phosphate (non-oxidative stage): step 2/3.</text>
</comment>
<keyword evidence="5 9" id="KW-0808">Transferase</keyword>
<dbReference type="PROSITE" id="PS01054">
    <property type="entry name" value="TRANSALDOLASE_1"/>
    <property type="match status" value="1"/>
</dbReference>
<evidence type="ECO:0000256" key="2">
    <source>
        <dbReference type="ARBA" id="ARBA00004857"/>
    </source>
</evidence>
<dbReference type="OrthoDB" id="9807051at2"/>
<keyword evidence="7 9" id="KW-0704">Schiff base</keyword>
<comment type="function">
    <text evidence="9">Transaldolase is important for the balance of metabolites in the pentose-phosphate pathway.</text>
</comment>
<dbReference type="STRING" id="100884.GCA_000269565_01786"/>
<dbReference type="PANTHER" id="PTHR10683:SF36">
    <property type="entry name" value="TRANSALDOLASE"/>
    <property type="match status" value="1"/>
</dbReference>
<dbReference type="eggNOG" id="COG0176">
    <property type="taxonomic scope" value="Bacteria"/>
</dbReference>
<evidence type="ECO:0000256" key="7">
    <source>
        <dbReference type="ARBA" id="ARBA00023270"/>
    </source>
</evidence>
<dbReference type="InterPro" id="IPR018225">
    <property type="entry name" value="Transaldolase_AS"/>
</dbReference>
<dbReference type="PROSITE" id="PS00958">
    <property type="entry name" value="TRANSALDOLASE_2"/>
    <property type="match status" value="1"/>
</dbReference>
<dbReference type="PANTHER" id="PTHR10683">
    <property type="entry name" value="TRANSALDOLASE"/>
    <property type="match status" value="1"/>
</dbReference>
<sequence length="217" mass="23783">MKLFLDSANIEEIKRANEFGIICGVTTNPSIIAKEGKDFKEMIQQMTQIIDGPISGEVKPTTEEAKDMIREGRSIASLHPNMVVKLPTTPEGLKACHVLSKEGIKTNLTLVFSVPQALLAARAGATYVSPFIGRIDDISMDGLQLIKDIAQIFKIYNLSTQIICASIRNAYHIIGCAKTGADIATVPYSIIEQMVKHPLTDKGLEKFKNDYIAVFGE</sequence>
<dbReference type="HOGENOM" id="CLU_079764_0_0_9"/>
<dbReference type="UniPathway" id="UPA00115">
    <property type="reaction ID" value="UER00414"/>
</dbReference>
<dbReference type="InterPro" id="IPR022999">
    <property type="entry name" value="Transaldolase_3B"/>
</dbReference>
<evidence type="ECO:0000256" key="1">
    <source>
        <dbReference type="ARBA" id="ARBA00004496"/>
    </source>
</evidence>
<accession>E7GFP0</accession>
<dbReference type="GO" id="GO:0005737">
    <property type="term" value="C:cytoplasm"/>
    <property type="evidence" value="ECO:0007669"/>
    <property type="project" value="UniProtKB-SubCell"/>
</dbReference>
<comment type="subcellular location">
    <subcellularLocation>
        <location evidence="1 9">Cytoplasm</location>
    </subcellularLocation>
</comment>
<dbReference type="CDD" id="cd00956">
    <property type="entry name" value="Transaldolase_FSA"/>
    <property type="match status" value="1"/>
</dbReference>
<comment type="caution">
    <text evidence="10">The sequence shown here is derived from an EMBL/GenBank/DDBJ whole genome shotgun (WGS) entry which is preliminary data.</text>
</comment>
<evidence type="ECO:0000256" key="3">
    <source>
        <dbReference type="ARBA" id="ARBA00005740"/>
    </source>
</evidence>
<keyword evidence="6 9" id="KW-0570">Pentose shunt</keyword>
<dbReference type="Proteomes" id="UP000003157">
    <property type="component" value="Unassembled WGS sequence"/>
</dbReference>
<dbReference type="InterPro" id="IPR001585">
    <property type="entry name" value="TAL/FSA"/>
</dbReference>
<dbReference type="GO" id="GO:0005975">
    <property type="term" value="P:carbohydrate metabolic process"/>
    <property type="evidence" value="ECO:0007669"/>
    <property type="project" value="InterPro"/>
</dbReference>
<keyword evidence="11" id="KW-1185">Reference proteome</keyword>
<name>E7GFP0_9FIRM</name>
<evidence type="ECO:0000256" key="4">
    <source>
        <dbReference type="ARBA" id="ARBA00022490"/>
    </source>
</evidence>
<dbReference type="EMBL" id="ADKX01000051">
    <property type="protein sequence ID" value="EFW03104.1"/>
    <property type="molecule type" value="Genomic_DNA"/>
</dbReference>
<dbReference type="InterPro" id="IPR013785">
    <property type="entry name" value="Aldolase_TIM"/>
</dbReference>
<evidence type="ECO:0000256" key="8">
    <source>
        <dbReference type="ARBA" id="ARBA00048810"/>
    </source>
</evidence>
<keyword evidence="4 9" id="KW-0963">Cytoplasm</keyword>
<protein>
    <recommendedName>
        <fullName evidence="9">Probable transaldolase</fullName>
        <ecNumber evidence="9">2.2.1.2</ecNumber>
    </recommendedName>
</protein>
<comment type="catalytic activity">
    <reaction evidence="8 9">
        <text>D-sedoheptulose 7-phosphate + D-glyceraldehyde 3-phosphate = D-erythrose 4-phosphate + beta-D-fructose 6-phosphate</text>
        <dbReference type="Rhea" id="RHEA:17053"/>
        <dbReference type="ChEBI" id="CHEBI:16897"/>
        <dbReference type="ChEBI" id="CHEBI:57483"/>
        <dbReference type="ChEBI" id="CHEBI:57634"/>
        <dbReference type="ChEBI" id="CHEBI:59776"/>
        <dbReference type="EC" id="2.2.1.2"/>
    </reaction>
</comment>
<organism evidence="10 11">
    <name type="scientific">Coprobacillus cateniformis</name>
    <dbReference type="NCBI Taxonomy" id="100884"/>
    <lineage>
        <taxon>Bacteria</taxon>
        <taxon>Bacillati</taxon>
        <taxon>Bacillota</taxon>
        <taxon>Erysipelotrichia</taxon>
        <taxon>Erysipelotrichales</taxon>
        <taxon>Coprobacillaceae</taxon>
        <taxon>Coprobacillus</taxon>
    </lineage>
</organism>
<evidence type="ECO:0000313" key="10">
    <source>
        <dbReference type="EMBL" id="EFW03104.1"/>
    </source>
</evidence>
<dbReference type="FunFam" id="3.20.20.70:FF:000018">
    <property type="entry name" value="Probable transaldolase"/>
    <property type="match status" value="1"/>
</dbReference>
<dbReference type="HAMAP" id="MF_00494">
    <property type="entry name" value="Transaldolase_3b"/>
    <property type="match status" value="1"/>
</dbReference>
<evidence type="ECO:0000256" key="6">
    <source>
        <dbReference type="ARBA" id="ARBA00023126"/>
    </source>
</evidence>
<dbReference type="SUPFAM" id="SSF51569">
    <property type="entry name" value="Aldolase"/>
    <property type="match status" value="1"/>
</dbReference>